<comment type="similarity">
    <text evidence="1">Belongs to the Gfa family.</text>
</comment>
<evidence type="ECO:0000259" key="4">
    <source>
        <dbReference type="Pfam" id="PF04828"/>
    </source>
</evidence>
<evidence type="ECO:0000313" key="5">
    <source>
        <dbReference type="EMBL" id="AWI79128.1"/>
    </source>
</evidence>
<dbReference type="Proteomes" id="UP000244902">
    <property type="component" value="Chromosome"/>
</dbReference>
<dbReference type="Gene3D" id="3.90.1590.10">
    <property type="entry name" value="glutathione-dependent formaldehyde- activating enzyme (gfa)"/>
    <property type="match status" value="1"/>
</dbReference>
<evidence type="ECO:0000256" key="3">
    <source>
        <dbReference type="ARBA" id="ARBA00022833"/>
    </source>
</evidence>
<feature type="domain" description="CENP-V/GFA" evidence="4">
    <location>
        <begin position="9"/>
        <end position="86"/>
    </location>
</feature>
<evidence type="ECO:0000256" key="1">
    <source>
        <dbReference type="ARBA" id="ARBA00005495"/>
    </source>
</evidence>
<dbReference type="OrthoDB" id="4188830at2"/>
<evidence type="ECO:0000256" key="2">
    <source>
        <dbReference type="ARBA" id="ARBA00022723"/>
    </source>
</evidence>
<dbReference type="AlphaFoldDB" id="A0A2U8H0D8"/>
<dbReference type="InterPro" id="IPR011057">
    <property type="entry name" value="Mss4-like_sf"/>
</dbReference>
<dbReference type="SUPFAM" id="SSF51316">
    <property type="entry name" value="Mss4-like"/>
    <property type="match status" value="1"/>
</dbReference>
<dbReference type="InterPro" id="IPR006913">
    <property type="entry name" value="CENP-V/GFA"/>
</dbReference>
<gene>
    <name evidence="5" type="ORF">CEW87_06970</name>
</gene>
<protein>
    <recommendedName>
        <fullName evidence="4">CENP-V/GFA domain-containing protein</fullName>
    </recommendedName>
</protein>
<name>A0A2U8H0D8_9RHOO</name>
<proteinExistence type="inferred from homology"/>
<sequence>MSHKFEGGCAHIRTHSDHAPIDNHICHGAATQRVTGQASAQVAYFNHDELVVENIDLVERQPFDSEDPSNPLVFATCRTCNAPIMIGDKLGRIRGVIPALMGYDASFPSATYHANRGPAASGTAPDDGLPVHAGLRPDFVWPPEM</sequence>
<dbReference type="GO" id="GO:0046872">
    <property type="term" value="F:metal ion binding"/>
    <property type="evidence" value="ECO:0007669"/>
    <property type="project" value="UniProtKB-KW"/>
</dbReference>
<organism evidence="5 6">
    <name type="scientific">Parazoarcus communis</name>
    <dbReference type="NCBI Taxonomy" id="41977"/>
    <lineage>
        <taxon>Bacteria</taxon>
        <taxon>Pseudomonadati</taxon>
        <taxon>Pseudomonadota</taxon>
        <taxon>Betaproteobacteria</taxon>
        <taxon>Rhodocyclales</taxon>
        <taxon>Zoogloeaceae</taxon>
        <taxon>Parazoarcus</taxon>
    </lineage>
</organism>
<evidence type="ECO:0000313" key="6">
    <source>
        <dbReference type="Proteomes" id="UP000244902"/>
    </source>
</evidence>
<keyword evidence="2" id="KW-0479">Metal-binding</keyword>
<dbReference type="Pfam" id="PF04828">
    <property type="entry name" value="GFA"/>
    <property type="match status" value="1"/>
</dbReference>
<dbReference type="RefSeq" id="WP_108972039.1">
    <property type="nucleotide sequence ID" value="NZ_CP022188.1"/>
</dbReference>
<dbReference type="EMBL" id="CP022188">
    <property type="protein sequence ID" value="AWI79128.1"/>
    <property type="molecule type" value="Genomic_DNA"/>
</dbReference>
<accession>A0A2U8H0D8</accession>
<reference evidence="5 6" key="1">
    <citation type="submission" date="2017-06" db="EMBL/GenBank/DDBJ databases">
        <title>Azoarcus sp. TSNA42 complete genome sequence.</title>
        <authorList>
            <person name="Woo J.-H."/>
            <person name="Kim H.-S."/>
        </authorList>
    </citation>
    <scope>NUCLEOTIDE SEQUENCE [LARGE SCALE GENOMIC DNA]</scope>
    <source>
        <strain evidence="5 6">TSNA42</strain>
    </source>
</reference>
<dbReference type="GO" id="GO:0016846">
    <property type="term" value="F:carbon-sulfur lyase activity"/>
    <property type="evidence" value="ECO:0007669"/>
    <property type="project" value="InterPro"/>
</dbReference>
<keyword evidence="3" id="KW-0862">Zinc</keyword>